<dbReference type="InterPro" id="IPR029787">
    <property type="entry name" value="Nucleotide_cyclase"/>
</dbReference>
<dbReference type="Proteomes" id="UP000218418">
    <property type="component" value="Chromosome"/>
</dbReference>
<dbReference type="Gene3D" id="3.30.70.270">
    <property type="match status" value="1"/>
</dbReference>
<evidence type="ECO:0000256" key="2">
    <source>
        <dbReference type="SAM" id="Coils"/>
    </source>
</evidence>
<gene>
    <name evidence="5" type="ORF">NIES267_58310</name>
</gene>
<dbReference type="SMART" id="SM00116">
    <property type="entry name" value="CBS"/>
    <property type="match status" value="4"/>
</dbReference>
<feature type="domain" description="CBS" evidence="4">
    <location>
        <begin position="144"/>
        <end position="204"/>
    </location>
</feature>
<dbReference type="Pfam" id="PF00990">
    <property type="entry name" value="GGDEF"/>
    <property type="match status" value="1"/>
</dbReference>
<evidence type="ECO:0000259" key="4">
    <source>
        <dbReference type="PROSITE" id="PS51371"/>
    </source>
</evidence>
<dbReference type="CDD" id="cd17774">
    <property type="entry name" value="CBS_two-component_sensor_histidine_kinase_repeat2"/>
    <property type="match status" value="1"/>
</dbReference>
<dbReference type="InterPro" id="IPR043128">
    <property type="entry name" value="Rev_trsase/Diguanyl_cyclase"/>
</dbReference>
<dbReference type="CDD" id="cd01949">
    <property type="entry name" value="GGDEF"/>
    <property type="match status" value="1"/>
</dbReference>
<proteinExistence type="predicted"/>
<reference evidence="5 6" key="1">
    <citation type="submission" date="2017-06" db="EMBL/GenBank/DDBJ databases">
        <title>Genome sequencing of cyanobaciteial culture collection at National Institute for Environmental Studies (NIES).</title>
        <authorList>
            <person name="Hirose Y."/>
            <person name="Shimura Y."/>
            <person name="Fujisawa T."/>
            <person name="Nakamura Y."/>
            <person name="Kawachi M."/>
        </authorList>
    </citation>
    <scope>NUCLEOTIDE SEQUENCE [LARGE SCALE GENOMIC DNA]</scope>
    <source>
        <strain evidence="5 6">NIES-267</strain>
    </source>
</reference>
<keyword evidence="2" id="KW-0175">Coiled coil</keyword>
<dbReference type="SUPFAM" id="SSF54631">
    <property type="entry name" value="CBS-domain pair"/>
    <property type="match status" value="2"/>
</dbReference>
<evidence type="ECO:0000256" key="1">
    <source>
        <dbReference type="PROSITE-ProRule" id="PRU00703"/>
    </source>
</evidence>
<dbReference type="CDD" id="cd04620">
    <property type="entry name" value="CBS_two-component_sensor_histidine_kinase_repeat1"/>
    <property type="match status" value="1"/>
</dbReference>
<feature type="domain" description="GGDEF" evidence="3">
    <location>
        <begin position="362"/>
        <end position="497"/>
    </location>
</feature>
<feature type="coiled-coil region" evidence="2">
    <location>
        <begin position="307"/>
        <end position="334"/>
    </location>
</feature>
<dbReference type="FunFam" id="3.30.70.270:FF:000001">
    <property type="entry name" value="Diguanylate cyclase domain protein"/>
    <property type="match status" value="1"/>
</dbReference>
<dbReference type="GO" id="GO:0052621">
    <property type="term" value="F:diguanylate cyclase activity"/>
    <property type="evidence" value="ECO:0007669"/>
    <property type="project" value="TreeGrafter"/>
</dbReference>
<dbReference type="GO" id="GO:0043709">
    <property type="term" value="P:cell adhesion involved in single-species biofilm formation"/>
    <property type="evidence" value="ECO:0007669"/>
    <property type="project" value="TreeGrafter"/>
</dbReference>
<sequence length="497" mass="56078">MASESEFPLTQAINFEPLKVKANTSVEHVVTLLSQTKASCVLVVEQQNLLGIYTERDVVRMTAKSQNFADLSVADVMSKNIISVNASEVTDIFTVLNLMRSHRIRHLPILDELQQLIGIVTPRTIRKVFKPADMLRSRLVQELMETRVIKASPLTKILDIALLMAKNKVSCVVIVEENTDLESYPVGIITELDIVILRAQQEDFSWIQAKEVMSTPLKPIKNDNTLWSAHEKMEQENIRRLVVIDGEGKLSGIITQSSLLRVLDPLEMQATIQILQQTVDEKTLQLQHKNHLLEKEIQQCQIVKSILSKNETEYRNIAEKLKIANQQLQQLANSDGLTGLANRRYFDDYFQQEWKRLSREQASLSLIMLDVDYFKNDNDTYGHLLGDECLRKIANVLKKSIKRPADLFARYGGEEFIILLPNTDIEGAIHLAKQINLKVKSLNIPHTNSDISHCVTISLGAASTIPQLNKSTQSLIAAADEMLYKAKLAGRNCIAFA</sequence>
<feature type="domain" description="CBS" evidence="4">
    <location>
        <begin position="13"/>
        <end position="71"/>
    </location>
</feature>
<dbReference type="PANTHER" id="PTHR45138">
    <property type="entry name" value="REGULATORY COMPONENTS OF SENSORY TRANSDUCTION SYSTEM"/>
    <property type="match status" value="1"/>
</dbReference>
<name>A0A1Z4LYK2_9CYAN</name>
<feature type="domain" description="CBS" evidence="4">
    <location>
        <begin position="77"/>
        <end position="137"/>
    </location>
</feature>
<dbReference type="PANTHER" id="PTHR45138:SF9">
    <property type="entry name" value="DIGUANYLATE CYCLASE DGCM-RELATED"/>
    <property type="match status" value="1"/>
</dbReference>
<evidence type="ECO:0000313" key="5">
    <source>
        <dbReference type="EMBL" id="BAY86325.1"/>
    </source>
</evidence>
<evidence type="ECO:0000259" key="3">
    <source>
        <dbReference type="PROSITE" id="PS50887"/>
    </source>
</evidence>
<dbReference type="PROSITE" id="PS51371">
    <property type="entry name" value="CBS"/>
    <property type="match status" value="4"/>
</dbReference>
<dbReference type="InterPro" id="IPR050469">
    <property type="entry name" value="Diguanylate_Cyclase"/>
</dbReference>
<dbReference type="InterPro" id="IPR046342">
    <property type="entry name" value="CBS_dom_sf"/>
</dbReference>
<protein>
    <submittedName>
        <fullName evidence="5">GGDEF domain protein</fullName>
    </submittedName>
</protein>
<dbReference type="AlphaFoldDB" id="A0A1Z4LYK2"/>
<dbReference type="OrthoDB" id="9759607at2"/>
<keyword evidence="6" id="KW-1185">Reference proteome</keyword>
<dbReference type="Pfam" id="PF00571">
    <property type="entry name" value="CBS"/>
    <property type="match status" value="4"/>
</dbReference>
<dbReference type="GO" id="GO:1902201">
    <property type="term" value="P:negative regulation of bacterial-type flagellum-dependent cell motility"/>
    <property type="evidence" value="ECO:0007669"/>
    <property type="project" value="TreeGrafter"/>
</dbReference>
<dbReference type="Gene3D" id="3.10.580.10">
    <property type="entry name" value="CBS-domain"/>
    <property type="match status" value="2"/>
</dbReference>
<dbReference type="SUPFAM" id="SSF55073">
    <property type="entry name" value="Nucleotide cyclase"/>
    <property type="match status" value="1"/>
</dbReference>
<dbReference type="SMART" id="SM00267">
    <property type="entry name" value="GGDEF"/>
    <property type="match status" value="1"/>
</dbReference>
<dbReference type="InterPro" id="IPR000644">
    <property type="entry name" value="CBS_dom"/>
</dbReference>
<feature type="domain" description="CBS" evidence="4">
    <location>
        <begin position="213"/>
        <end position="271"/>
    </location>
</feature>
<dbReference type="GO" id="GO:0005886">
    <property type="term" value="C:plasma membrane"/>
    <property type="evidence" value="ECO:0007669"/>
    <property type="project" value="TreeGrafter"/>
</dbReference>
<organism evidence="5 6">
    <name type="scientific">Calothrix parasitica NIES-267</name>
    <dbReference type="NCBI Taxonomy" id="1973488"/>
    <lineage>
        <taxon>Bacteria</taxon>
        <taxon>Bacillati</taxon>
        <taxon>Cyanobacteriota</taxon>
        <taxon>Cyanophyceae</taxon>
        <taxon>Nostocales</taxon>
        <taxon>Calotrichaceae</taxon>
        <taxon>Calothrix</taxon>
    </lineage>
</organism>
<dbReference type="NCBIfam" id="TIGR00254">
    <property type="entry name" value="GGDEF"/>
    <property type="match status" value="1"/>
</dbReference>
<dbReference type="PROSITE" id="PS50887">
    <property type="entry name" value="GGDEF"/>
    <property type="match status" value="1"/>
</dbReference>
<keyword evidence="1" id="KW-0129">CBS domain</keyword>
<dbReference type="EMBL" id="AP018227">
    <property type="protein sequence ID" value="BAY86325.1"/>
    <property type="molecule type" value="Genomic_DNA"/>
</dbReference>
<dbReference type="InterPro" id="IPR000160">
    <property type="entry name" value="GGDEF_dom"/>
</dbReference>
<accession>A0A1Z4LYK2</accession>
<evidence type="ECO:0000313" key="6">
    <source>
        <dbReference type="Proteomes" id="UP000218418"/>
    </source>
</evidence>